<reference evidence="4" key="1">
    <citation type="submission" date="2015-01" db="EMBL/GenBank/DDBJ databases">
        <title>Transcriptome Assembly of Fopius arisanus.</title>
        <authorList>
            <person name="Geib S."/>
        </authorList>
    </citation>
    <scope>NUCLEOTIDE SEQUENCE</scope>
</reference>
<dbReference type="GO" id="GO:0030422">
    <property type="term" value="P:siRNA processing"/>
    <property type="evidence" value="ECO:0007669"/>
    <property type="project" value="TreeGrafter"/>
</dbReference>
<dbReference type="CDD" id="cd19862">
    <property type="entry name" value="DSRM_PRKRA-like_rpt1"/>
    <property type="match status" value="1"/>
</dbReference>
<evidence type="ECO:0000313" key="6">
    <source>
        <dbReference type="RefSeq" id="XP_011312768.1"/>
    </source>
</evidence>
<dbReference type="InterPro" id="IPR051247">
    <property type="entry name" value="RLC_Component"/>
</dbReference>
<dbReference type="GO" id="GO:0005737">
    <property type="term" value="C:cytoplasm"/>
    <property type="evidence" value="ECO:0007669"/>
    <property type="project" value="TreeGrafter"/>
</dbReference>
<dbReference type="Gene3D" id="3.30.160.20">
    <property type="match status" value="2"/>
</dbReference>
<organism evidence="4">
    <name type="scientific">Fopius arisanus</name>
    <dbReference type="NCBI Taxonomy" id="64838"/>
    <lineage>
        <taxon>Eukaryota</taxon>
        <taxon>Metazoa</taxon>
        <taxon>Ecdysozoa</taxon>
        <taxon>Arthropoda</taxon>
        <taxon>Hexapoda</taxon>
        <taxon>Insecta</taxon>
        <taxon>Pterygota</taxon>
        <taxon>Neoptera</taxon>
        <taxon>Endopterygota</taxon>
        <taxon>Hymenoptera</taxon>
        <taxon>Apocrita</taxon>
        <taxon>Ichneumonoidea</taxon>
        <taxon>Braconidae</taxon>
        <taxon>Opiinae</taxon>
        <taxon>Fopius</taxon>
    </lineage>
</organism>
<accession>A0A9R1TQ21</accession>
<evidence type="ECO:0000313" key="5">
    <source>
        <dbReference type="Proteomes" id="UP000694866"/>
    </source>
</evidence>
<dbReference type="RefSeq" id="XP_011312768.1">
    <property type="nucleotide sequence ID" value="XM_011314466.1"/>
</dbReference>
<dbReference type="PANTHER" id="PTHR46205">
    <property type="entry name" value="LOQUACIOUS, ISOFORM B"/>
    <property type="match status" value="1"/>
</dbReference>
<feature type="domain" description="DRBM" evidence="3">
    <location>
        <begin position="16"/>
        <end position="83"/>
    </location>
</feature>
<keyword evidence="1 2" id="KW-0694">RNA-binding</keyword>
<dbReference type="InterPro" id="IPR014720">
    <property type="entry name" value="dsRBD_dom"/>
</dbReference>
<evidence type="ECO:0000256" key="2">
    <source>
        <dbReference type="PROSITE-ProRule" id="PRU00266"/>
    </source>
</evidence>
<dbReference type="GO" id="GO:0003725">
    <property type="term" value="F:double-stranded RNA binding"/>
    <property type="evidence" value="ECO:0007669"/>
    <property type="project" value="TreeGrafter"/>
</dbReference>
<dbReference type="FunFam" id="3.30.160.20:FF:000007">
    <property type="entry name" value="Double-stranded RNA-binding protein Staufen homolog 1"/>
    <property type="match status" value="1"/>
</dbReference>
<dbReference type="GO" id="GO:0016442">
    <property type="term" value="C:RISC complex"/>
    <property type="evidence" value="ECO:0007669"/>
    <property type="project" value="TreeGrafter"/>
</dbReference>
<reference evidence="6" key="2">
    <citation type="submission" date="2025-04" db="UniProtKB">
        <authorList>
            <consortium name="RefSeq"/>
        </authorList>
    </citation>
    <scope>IDENTIFICATION</scope>
    <source>
        <strain evidence="6">USDA-PBARC FA_bdor</strain>
        <tissue evidence="6">Whole organism</tissue>
    </source>
</reference>
<dbReference type="SMART" id="SM00358">
    <property type="entry name" value="DSRM"/>
    <property type="match status" value="2"/>
</dbReference>
<protein>
    <submittedName>
        <fullName evidence="4">PRKRA protein</fullName>
    </submittedName>
    <submittedName>
        <fullName evidence="6">Probable RISC-loading complex subunit BRAFLDRAFT_242885 isoform X1</fullName>
    </submittedName>
</protein>
<proteinExistence type="predicted"/>
<keyword evidence="5" id="KW-1185">Reference proteome</keyword>
<dbReference type="GO" id="GO:0007281">
    <property type="term" value="P:germ cell development"/>
    <property type="evidence" value="ECO:0007669"/>
    <property type="project" value="UniProtKB-ARBA"/>
</dbReference>
<accession>A0A0C9RG95</accession>
<dbReference type="GO" id="GO:0005634">
    <property type="term" value="C:nucleus"/>
    <property type="evidence" value="ECO:0007669"/>
    <property type="project" value="TreeGrafter"/>
</dbReference>
<gene>
    <name evidence="4" type="primary">PRKRA</name>
    <name evidence="6" type="synonym">LOC105272363</name>
    <name evidence="4" type="ORF">g.42877</name>
</gene>
<dbReference type="GO" id="GO:0035197">
    <property type="term" value="F:siRNA binding"/>
    <property type="evidence" value="ECO:0007669"/>
    <property type="project" value="TreeGrafter"/>
</dbReference>
<dbReference type="SUPFAM" id="SSF54768">
    <property type="entry name" value="dsRNA-binding domain-like"/>
    <property type="match status" value="2"/>
</dbReference>
<sequence length="351" mass="38897">MDCYETPAKISRMIKTPVSILQEMMVKKGSVPNYELIHDGGGSHENTFTYRVTCEGLLATGTGRCKKDAKHAAASNMLEAIVKHNGLLPLPASPAKSPVRAPPPQPKPEPYLQDLNGPFVNAIGALQDLCADNDLQGPVYNTTSDVGPPHARVFTIECAVASFKEEGVSTTKKQAKHLAAKKMLQRISDVLDDASKSSISFLKMVKPSELEANERAKKIFLEQKALLPKKVNLGVKLADYPNRLRSIYAEDVRKNTCEKLNELASSFSDLLRDCGDVEDTPRCAALKESFEELLKPLNIDVCEGVINNRFQVVSLDTTPEIVESYWGDEPMWKVQMNVYLRIIKHLKMLLS</sequence>
<dbReference type="GeneID" id="105272363"/>
<dbReference type="Pfam" id="PF00035">
    <property type="entry name" value="dsrm"/>
    <property type="match status" value="2"/>
</dbReference>
<evidence type="ECO:0000256" key="1">
    <source>
        <dbReference type="ARBA" id="ARBA00022884"/>
    </source>
</evidence>
<dbReference type="KEGG" id="fas:105272363"/>
<dbReference type="GO" id="GO:0070578">
    <property type="term" value="C:RISC-loading complex"/>
    <property type="evidence" value="ECO:0007669"/>
    <property type="project" value="TreeGrafter"/>
</dbReference>
<dbReference type="GO" id="GO:0070920">
    <property type="term" value="P:regulation of regulatory ncRNA processing"/>
    <property type="evidence" value="ECO:0007669"/>
    <property type="project" value="TreeGrafter"/>
</dbReference>
<name>A0A0C9RG95_9HYME</name>
<dbReference type="PANTHER" id="PTHR46205:SF3">
    <property type="entry name" value="LOQUACIOUS, ISOFORM B"/>
    <property type="match status" value="1"/>
</dbReference>
<evidence type="ECO:0000313" key="4">
    <source>
        <dbReference type="EMBL" id="JAG75838.1"/>
    </source>
</evidence>
<evidence type="ECO:0000259" key="3">
    <source>
        <dbReference type="PROSITE" id="PS50137"/>
    </source>
</evidence>
<feature type="domain" description="DRBM" evidence="3">
    <location>
        <begin position="121"/>
        <end position="189"/>
    </location>
</feature>
<dbReference type="PROSITE" id="PS50137">
    <property type="entry name" value="DS_RBD"/>
    <property type="match status" value="2"/>
</dbReference>
<dbReference type="EMBL" id="GBYB01006071">
    <property type="protein sequence ID" value="JAG75838.1"/>
    <property type="molecule type" value="Transcribed_RNA"/>
</dbReference>
<dbReference type="AlphaFoldDB" id="A0A0C9RG95"/>
<dbReference type="OrthoDB" id="5961559at2759"/>
<dbReference type="Proteomes" id="UP000694866">
    <property type="component" value="Unplaced"/>
</dbReference>